<name>A0A140NRL5_9FUSO</name>
<dbReference type="KEGG" id="fne:FSDG_02438"/>
<evidence type="ECO:0000313" key="1">
    <source>
        <dbReference type="EMBL" id="AHH93314.1"/>
    </source>
</evidence>
<dbReference type="EMBL" id="CP007062">
    <property type="protein sequence ID" value="AHH93314.1"/>
    <property type="molecule type" value="Genomic_DNA"/>
</dbReference>
<reference evidence="1 2" key="1">
    <citation type="submission" date="2013-11" db="EMBL/GenBank/DDBJ databases">
        <title>The Genome Sequence of Fusobacterium sp. 7_1.</title>
        <authorList>
            <consortium name="The Broad Institute Genome Sequencing Platform"/>
            <person name="Earl A."/>
            <person name="Ward D."/>
            <person name="Feldgarden M."/>
            <person name="Gevers D."/>
            <person name="Strauss J."/>
            <person name="Ambrose C.E."/>
            <person name="Allen-Vercoe E."/>
            <person name="Walker B."/>
            <person name="Young S.K."/>
            <person name="Zeng Q."/>
            <person name="Gargeya S."/>
            <person name="Fitzgerald M."/>
            <person name="Haas B."/>
            <person name="Abouelleil A."/>
            <person name="Alvarado L."/>
            <person name="Arachchi H.M."/>
            <person name="Berlin A.M."/>
            <person name="Chapman S.B."/>
            <person name="Goldberg J."/>
            <person name="Griggs A."/>
            <person name="Gujja S."/>
            <person name="Hansen M."/>
            <person name="Howarth C."/>
            <person name="Imamovic A."/>
            <person name="Larimer J."/>
            <person name="McCowen C."/>
            <person name="Montmayeur A."/>
            <person name="Murphy C."/>
            <person name="Neiman D."/>
            <person name="Pearson M."/>
            <person name="Priest M."/>
            <person name="Roberts A."/>
            <person name="Saif S."/>
            <person name="Shea T."/>
            <person name="Sisk P."/>
            <person name="Sykes S."/>
            <person name="Wortman J."/>
            <person name="Nusbaum C."/>
            <person name="Birren B."/>
        </authorList>
    </citation>
    <scope>NUCLEOTIDE SEQUENCE [LARGE SCALE GENOMIC DNA]</scope>
    <source>
        <strain evidence="1 2">7_1</strain>
    </source>
</reference>
<dbReference type="AlphaFoldDB" id="A0A140NRL5"/>
<gene>
    <name evidence="1" type="ORF">FSDG_02438</name>
</gene>
<dbReference type="Proteomes" id="UP000002799">
    <property type="component" value="Chromosome"/>
</dbReference>
<proteinExistence type="predicted"/>
<evidence type="ECO:0000313" key="2">
    <source>
        <dbReference type="Proteomes" id="UP000002799"/>
    </source>
</evidence>
<accession>A0A140NRL5</accession>
<protein>
    <submittedName>
        <fullName evidence="1">Uncharacterized protein</fullName>
    </submittedName>
</protein>
<dbReference type="HOGENOM" id="CLU_2897702_0_0_0"/>
<sequence length="63" mass="7346">MSKTKSINNKEIGRSFCSCGNYLYSDTEKRIKVASRNQVTYYFEEKCLEINCSHCNKITKVKL</sequence>
<dbReference type="RefSeq" id="WP_008795347.1">
    <property type="nucleotide sequence ID" value="NZ_AKBT01000001.1"/>
</dbReference>
<organism evidence="1">
    <name type="scientific">Fusobacterium animalis 7_1</name>
    <dbReference type="NCBI Taxonomy" id="457405"/>
    <lineage>
        <taxon>Bacteria</taxon>
        <taxon>Fusobacteriati</taxon>
        <taxon>Fusobacteriota</taxon>
        <taxon>Fusobacteriia</taxon>
        <taxon>Fusobacteriales</taxon>
        <taxon>Fusobacteriaceae</taxon>
        <taxon>Fusobacterium</taxon>
    </lineage>
</organism>